<gene>
    <name evidence="2" type="ORF">TKK_012890</name>
</gene>
<protein>
    <submittedName>
        <fullName evidence="2">Uncharacterized protein</fullName>
    </submittedName>
</protein>
<dbReference type="Proteomes" id="UP001627154">
    <property type="component" value="Unassembled WGS sequence"/>
</dbReference>
<evidence type="ECO:0000256" key="1">
    <source>
        <dbReference type="SAM" id="MobiDB-lite"/>
    </source>
</evidence>
<dbReference type="AlphaFoldDB" id="A0ABD2WHS3"/>
<evidence type="ECO:0000313" key="2">
    <source>
        <dbReference type="EMBL" id="KAL3392575.1"/>
    </source>
</evidence>
<proteinExistence type="predicted"/>
<keyword evidence="3" id="KW-1185">Reference proteome</keyword>
<organism evidence="2 3">
    <name type="scientific">Trichogramma kaykai</name>
    <dbReference type="NCBI Taxonomy" id="54128"/>
    <lineage>
        <taxon>Eukaryota</taxon>
        <taxon>Metazoa</taxon>
        <taxon>Ecdysozoa</taxon>
        <taxon>Arthropoda</taxon>
        <taxon>Hexapoda</taxon>
        <taxon>Insecta</taxon>
        <taxon>Pterygota</taxon>
        <taxon>Neoptera</taxon>
        <taxon>Endopterygota</taxon>
        <taxon>Hymenoptera</taxon>
        <taxon>Apocrita</taxon>
        <taxon>Proctotrupomorpha</taxon>
        <taxon>Chalcidoidea</taxon>
        <taxon>Trichogrammatidae</taxon>
        <taxon>Trichogramma</taxon>
    </lineage>
</organism>
<sequence>MKGLAKKTSEVNNSKNTKTPSRPFNKPQAETYAGPSQRQSSRSQSRAQTQKTRKPYRSRHTSPKQNYSSNSNTSHYRHSRKNY</sequence>
<reference evidence="2 3" key="1">
    <citation type="journal article" date="2024" name="bioRxiv">
        <title>A reference genome for Trichogramma kaykai: A tiny desert-dwelling parasitoid wasp with competing sex-ratio distorters.</title>
        <authorList>
            <person name="Culotta J."/>
            <person name="Lindsey A.R."/>
        </authorList>
    </citation>
    <scope>NUCLEOTIDE SEQUENCE [LARGE SCALE GENOMIC DNA]</scope>
    <source>
        <strain evidence="2 3">KSX58</strain>
    </source>
</reference>
<accession>A0ABD2WHS3</accession>
<feature type="compositionally biased region" description="Basic residues" evidence="1">
    <location>
        <begin position="51"/>
        <end position="62"/>
    </location>
</feature>
<feature type="compositionally biased region" description="Low complexity" evidence="1">
    <location>
        <begin position="36"/>
        <end position="46"/>
    </location>
</feature>
<evidence type="ECO:0000313" key="3">
    <source>
        <dbReference type="Proteomes" id="UP001627154"/>
    </source>
</evidence>
<feature type="region of interest" description="Disordered" evidence="1">
    <location>
        <begin position="1"/>
        <end position="83"/>
    </location>
</feature>
<comment type="caution">
    <text evidence="2">The sequence shown here is derived from an EMBL/GenBank/DDBJ whole genome shotgun (WGS) entry which is preliminary data.</text>
</comment>
<dbReference type="EMBL" id="JBJJXI010000103">
    <property type="protein sequence ID" value="KAL3392575.1"/>
    <property type="molecule type" value="Genomic_DNA"/>
</dbReference>
<feature type="compositionally biased region" description="Polar residues" evidence="1">
    <location>
        <begin position="63"/>
        <end position="74"/>
    </location>
</feature>
<name>A0ABD2WHS3_9HYME</name>
<feature type="compositionally biased region" description="Polar residues" evidence="1">
    <location>
        <begin position="10"/>
        <end position="22"/>
    </location>
</feature>